<dbReference type="Pfam" id="PF00581">
    <property type="entry name" value="Rhodanese"/>
    <property type="match status" value="1"/>
</dbReference>
<feature type="region of interest" description="Disordered" evidence="1">
    <location>
        <begin position="182"/>
        <end position="204"/>
    </location>
</feature>
<dbReference type="PROSITE" id="PS50206">
    <property type="entry name" value="RHODANESE_3"/>
    <property type="match status" value="1"/>
</dbReference>
<protein>
    <submittedName>
        <fullName evidence="4">Molybdopterin biosynthesis protein MoeB</fullName>
    </submittedName>
</protein>
<gene>
    <name evidence="4" type="ORF">MBHS_01285</name>
</gene>
<accession>A0A1H6F5Q3</accession>
<dbReference type="RefSeq" id="WP_177428306.1">
    <property type="nucleotide sequence ID" value="NZ_FMSV02000250.1"/>
</dbReference>
<dbReference type="CDD" id="cd00158">
    <property type="entry name" value="RHOD"/>
    <property type="match status" value="1"/>
</dbReference>
<dbReference type="InterPro" id="IPR036873">
    <property type="entry name" value="Rhodanese-like_dom_sf"/>
</dbReference>
<reference evidence="4 5" key="1">
    <citation type="submission" date="2016-10" db="EMBL/GenBank/DDBJ databases">
        <authorList>
            <person name="de Groot N.N."/>
        </authorList>
    </citation>
    <scope>NUCLEOTIDE SEQUENCE [LARGE SCALE GENOMIC DNA]</scope>
    <source>
        <strain evidence="4">MBHS1</strain>
    </source>
</reference>
<dbReference type="Gene3D" id="3.40.250.10">
    <property type="entry name" value="Rhodanese-like domain"/>
    <property type="match status" value="1"/>
</dbReference>
<dbReference type="AlphaFoldDB" id="A0A1H6F5Q3"/>
<evidence type="ECO:0000259" key="3">
    <source>
        <dbReference type="PROSITE" id="PS50206"/>
    </source>
</evidence>
<feature type="compositionally biased region" description="Basic residues" evidence="1">
    <location>
        <begin position="191"/>
        <end position="204"/>
    </location>
</feature>
<feature type="transmembrane region" description="Helical" evidence="2">
    <location>
        <begin position="6"/>
        <end position="24"/>
    </location>
</feature>
<sequence>MNKKYVFLSAILVGLGIIMAFLPAKKYDVQISPKNLLLELTDETRFVTTDEVAHFLIETDPQVQLIDVRTPEEYEKFSLPGAINIPRDSLFNPNYEGYVDQEGIKSILYSNGTIYASQAWMLYRRKAYSNIYIMEGGLNKWVETILRPIEPSATSPKEAFELYHTRMAASQYFGGGSADVVSSASSGTKPTVKRKAKKAAKGGC</sequence>
<keyword evidence="2" id="KW-1133">Transmembrane helix</keyword>
<name>A0A1H6F5Q3_9GAMM</name>
<dbReference type="GO" id="GO:0004792">
    <property type="term" value="F:thiosulfate-cyanide sulfurtransferase activity"/>
    <property type="evidence" value="ECO:0007669"/>
    <property type="project" value="TreeGrafter"/>
</dbReference>
<dbReference type="Proteomes" id="UP000236724">
    <property type="component" value="Unassembled WGS sequence"/>
</dbReference>
<dbReference type="EMBL" id="FMSV02000250">
    <property type="protein sequence ID" value="SEH05432.1"/>
    <property type="molecule type" value="Genomic_DNA"/>
</dbReference>
<evidence type="ECO:0000313" key="5">
    <source>
        <dbReference type="Proteomes" id="UP000236724"/>
    </source>
</evidence>
<organism evidence="4 5">
    <name type="scientific">Candidatus Venteria ishoeyi</name>
    <dbReference type="NCBI Taxonomy" id="1899563"/>
    <lineage>
        <taxon>Bacteria</taxon>
        <taxon>Pseudomonadati</taxon>
        <taxon>Pseudomonadota</taxon>
        <taxon>Gammaproteobacteria</taxon>
        <taxon>Thiotrichales</taxon>
        <taxon>Thiotrichaceae</taxon>
        <taxon>Venteria</taxon>
    </lineage>
</organism>
<dbReference type="PANTHER" id="PTHR44086">
    <property type="entry name" value="THIOSULFATE SULFURTRANSFERASE RDL2, MITOCHONDRIAL-RELATED"/>
    <property type="match status" value="1"/>
</dbReference>
<evidence type="ECO:0000313" key="4">
    <source>
        <dbReference type="EMBL" id="SEH05432.1"/>
    </source>
</evidence>
<keyword evidence="5" id="KW-1185">Reference proteome</keyword>
<keyword evidence="2" id="KW-0812">Transmembrane</keyword>
<proteinExistence type="predicted"/>
<dbReference type="PANTHER" id="PTHR44086:SF10">
    <property type="entry name" value="THIOSULFATE SULFURTRANSFERASE_RHODANESE-LIKE DOMAIN-CONTAINING PROTEIN 3"/>
    <property type="match status" value="1"/>
</dbReference>
<dbReference type="SUPFAM" id="SSF52821">
    <property type="entry name" value="Rhodanese/Cell cycle control phosphatase"/>
    <property type="match status" value="1"/>
</dbReference>
<evidence type="ECO:0000256" key="1">
    <source>
        <dbReference type="SAM" id="MobiDB-lite"/>
    </source>
</evidence>
<dbReference type="InterPro" id="IPR001763">
    <property type="entry name" value="Rhodanese-like_dom"/>
</dbReference>
<feature type="domain" description="Rhodanese" evidence="3">
    <location>
        <begin position="59"/>
        <end position="150"/>
    </location>
</feature>
<evidence type="ECO:0000256" key="2">
    <source>
        <dbReference type="SAM" id="Phobius"/>
    </source>
</evidence>
<dbReference type="SMART" id="SM00450">
    <property type="entry name" value="RHOD"/>
    <property type="match status" value="1"/>
</dbReference>
<keyword evidence="2" id="KW-0472">Membrane</keyword>